<evidence type="ECO:0000256" key="2">
    <source>
        <dbReference type="ARBA" id="ARBA00022840"/>
    </source>
</evidence>
<dbReference type="InterPro" id="IPR051681">
    <property type="entry name" value="Ser/Thr_Kinases-Pseudokinases"/>
</dbReference>
<dbReference type="PANTHER" id="PTHR44329">
    <property type="entry name" value="SERINE/THREONINE-PROTEIN KINASE TNNI3K-RELATED"/>
    <property type="match status" value="1"/>
</dbReference>
<dbReference type="Proteomes" id="UP000077266">
    <property type="component" value="Unassembled WGS sequence"/>
</dbReference>
<dbReference type="GO" id="GO:0005524">
    <property type="term" value="F:ATP binding"/>
    <property type="evidence" value="ECO:0007669"/>
    <property type="project" value="UniProtKB-KW"/>
</dbReference>
<keyword evidence="5" id="KW-1185">Reference proteome</keyword>
<dbReference type="InterPro" id="IPR001245">
    <property type="entry name" value="Ser-Thr/Tyr_kinase_cat_dom"/>
</dbReference>
<dbReference type="Gene3D" id="1.10.510.10">
    <property type="entry name" value="Transferase(Phosphotransferase) domain 1"/>
    <property type="match status" value="1"/>
</dbReference>
<dbReference type="Pfam" id="PF07714">
    <property type="entry name" value="PK_Tyr_Ser-Thr"/>
    <property type="match status" value="1"/>
</dbReference>
<sequence length="345" mass="38516">MNDSHSDISPALDLTEQLLVDQEPSAATSVTDVYRAHSRADPSHFFAVKRLRFQDNRSKELASERRHTIAKDIESLSRVQHDNLLPFSGVCRIKEDLCIVTPWAEGGTLAKWLPQHVDANRVQIVASAMNYLHTPIKEKAAIVHGNLHSANVLMDDKSNAMVCDFGLYGLTPDAYDASIAWTADSQPRGKYTYMAPELLQQGVPRSANSDMYSFGVLTWEVYAGSPPFPDRGALARMLALSKGERPVRGDVKRADFSDAIWSIVDSCWAHNPAVRPPMHVVHDRFVEMAAKSGNPPSDRSWLDGEALDRGLGRFVWNAMRVAFVSAWEMLTEKVLWKSTQRLGSR</sequence>
<protein>
    <submittedName>
        <fullName evidence="4">Kinase-like protein</fullName>
    </submittedName>
</protein>
<dbReference type="PANTHER" id="PTHR44329:SF298">
    <property type="entry name" value="MIXED LINEAGE KINASE DOMAIN-LIKE PROTEIN"/>
    <property type="match status" value="1"/>
</dbReference>
<evidence type="ECO:0000259" key="3">
    <source>
        <dbReference type="PROSITE" id="PS50011"/>
    </source>
</evidence>
<evidence type="ECO:0000256" key="1">
    <source>
        <dbReference type="ARBA" id="ARBA00022741"/>
    </source>
</evidence>
<name>A0A165KZ56_EXIGL</name>
<evidence type="ECO:0000313" key="4">
    <source>
        <dbReference type="EMBL" id="KZV97114.1"/>
    </source>
</evidence>
<keyword evidence="4" id="KW-0808">Transferase</keyword>
<dbReference type="OrthoDB" id="4062651at2759"/>
<dbReference type="InParanoid" id="A0A165KZ56"/>
<reference evidence="4 5" key="1">
    <citation type="journal article" date="2016" name="Mol. Biol. Evol.">
        <title>Comparative Genomics of Early-Diverging Mushroom-Forming Fungi Provides Insights into the Origins of Lignocellulose Decay Capabilities.</title>
        <authorList>
            <person name="Nagy L.G."/>
            <person name="Riley R."/>
            <person name="Tritt A."/>
            <person name="Adam C."/>
            <person name="Daum C."/>
            <person name="Floudas D."/>
            <person name="Sun H."/>
            <person name="Yadav J.S."/>
            <person name="Pangilinan J."/>
            <person name="Larsson K.H."/>
            <person name="Matsuura K."/>
            <person name="Barry K."/>
            <person name="Labutti K."/>
            <person name="Kuo R."/>
            <person name="Ohm R.A."/>
            <person name="Bhattacharya S.S."/>
            <person name="Shirouzu T."/>
            <person name="Yoshinaga Y."/>
            <person name="Martin F.M."/>
            <person name="Grigoriev I.V."/>
            <person name="Hibbett D.S."/>
        </authorList>
    </citation>
    <scope>NUCLEOTIDE SEQUENCE [LARGE SCALE GENOMIC DNA]</scope>
    <source>
        <strain evidence="4 5">HHB12029</strain>
    </source>
</reference>
<keyword evidence="1" id="KW-0547">Nucleotide-binding</keyword>
<dbReference type="InterPro" id="IPR011009">
    <property type="entry name" value="Kinase-like_dom_sf"/>
</dbReference>
<keyword evidence="2" id="KW-0067">ATP-binding</keyword>
<feature type="domain" description="Protein kinase" evidence="3">
    <location>
        <begin position="19"/>
        <end position="285"/>
    </location>
</feature>
<dbReference type="GO" id="GO:0004674">
    <property type="term" value="F:protein serine/threonine kinase activity"/>
    <property type="evidence" value="ECO:0007669"/>
    <property type="project" value="TreeGrafter"/>
</dbReference>
<dbReference type="SUPFAM" id="SSF56112">
    <property type="entry name" value="Protein kinase-like (PK-like)"/>
    <property type="match status" value="1"/>
</dbReference>
<organism evidence="4 5">
    <name type="scientific">Exidia glandulosa HHB12029</name>
    <dbReference type="NCBI Taxonomy" id="1314781"/>
    <lineage>
        <taxon>Eukaryota</taxon>
        <taxon>Fungi</taxon>
        <taxon>Dikarya</taxon>
        <taxon>Basidiomycota</taxon>
        <taxon>Agaricomycotina</taxon>
        <taxon>Agaricomycetes</taxon>
        <taxon>Auriculariales</taxon>
        <taxon>Exidiaceae</taxon>
        <taxon>Exidia</taxon>
    </lineage>
</organism>
<accession>A0A165KZ56</accession>
<dbReference type="STRING" id="1314781.A0A165KZ56"/>
<keyword evidence="4" id="KW-0418">Kinase</keyword>
<proteinExistence type="predicted"/>
<gene>
    <name evidence="4" type="ORF">EXIGLDRAFT_833106</name>
</gene>
<dbReference type="AlphaFoldDB" id="A0A165KZ56"/>
<dbReference type="PROSITE" id="PS50011">
    <property type="entry name" value="PROTEIN_KINASE_DOM"/>
    <property type="match status" value="1"/>
</dbReference>
<dbReference type="InterPro" id="IPR000719">
    <property type="entry name" value="Prot_kinase_dom"/>
</dbReference>
<evidence type="ECO:0000313" key="5">
    <source>
        <dbReference type="Proteomes" id="UP000077266"/>
    </source>
</evidence>
<dbReference type="EMBL" id="KV425934">
    <property type="protein sequence ID" value="KZV97114.1"/>
    <property type="molecule type" value="Genomic_DNA"/>
</dbReference>